<protein>
    <submittedName>
        <fullName evidence="2">Uncharacterized protein</fullName>
    </submittedName>
</protein>
<reference evidence="3" key="1">
    <citation type="journal article" date="2013" name="Science">
        <title>Comparative analysis of bat genomes provides insight into the evolution of flight and immunity.</title>
        <authorList>
            <person name="Zhang G."/>
            <person name="Cowled C."/>
            <person name="Shi Z."/>
            <person name="Huang Z."/>
            <person name="Bishop-Lilly K.A."/>
            <person name="Fang X."/>
            <person name="Wynne J.W."/>
            <person name="Xiong Z."/>
            <person name="Baker M.L."/>
            <person name="Zhao W."/>
            <person name="Tachedjian M."/>
            <person name="Zhu Y."/>
            <person name="Zhou P."/>
            <person name="Jiang X."/>
            <person name="Ng J."/>
            <person name="Yang L."/>
            <person name="Wu L."/>
            <person name="Xiao J."/>
            <person name="Feng Y."/>
            <person name="Chen Y."/>
            <person name="Sun X."/>
            <person name="Zhang Y."/>
            <person name="Marsh G.A."/>
            <person name="Crameri G."/>
            <person name="Broder C.C."/>
            <person name="Frey K.G."/>
            <person name="Wang L.F."/>
            <person name="Wang J."/>
        </authorList>
    </citation>
    <scope>NUCLEOTIDE SEQUENCE [LARGE SCALE GENOMIC DNA]</scope>
</reference>
<evidence type="ECO:0000256" key="1">
    <source>
        <dbReference type="SAM" id="MobiDB-lite"/>
    </source>
</evidence>
<dbReference type="Proteomes" id="UP000010552">
    <property type="component" value="Unassembled WGS sequence"/>
</dbReference>
<evidence type="ECO:0000313" key="3">
    <source>
        <dbReference type="Proteomes" id="UP000010552"/>
    </source>
</evidence>
<feature type="region of interest" description="Disordered" evidence="1">
    <location>
        <begin position="1"/>
        <end position="259"/>
    </location>
</feature>
<sequence>MSGMADVNSASRPHYASSIPVPRAASQTRIHTPGASPQLWPRQAGLAPSPQRAASPRLGKATGPPRGPSPKASRGRGPPRASGGAKESAEGADGLCSSPWSSPRASPKAALSSPAGPRRGETQSPQGRRSAREAIPVLQTRSGSPSGPLSRPRGEAQTPGLPEGAEPPSCPGGDRRDKTCGSPGAPRPLEPEAGAARGQVQSRRPAPALGTVSFSSAHQQSQPVTATVAPFQYRLRTDQEPGPLPQGGWAADGYSSRPCGTEDSFSGADLCYFMLSSHLSALPSGDCQAELSLTSQPSVERGHTDS</sequence>
<evidence type="ECO:0000313" key="2">
    <source>
        <dbReference type="EMBL" id="ELK19077.1"/>
    </source>
</evidence>
<dbReference type="InParanoid" id="L5L619"/>
<dbReference type="STRING" id="9402.L5L619"/>
<feature type="compositionally biased region" description="Low complexity" evidence="1">
    <location>
        <begin position="75"/>
        <end position="94"/>
    </location>
</feature>
<accession>L5L619</accession>
<proteinExistence type="predicted"/>
<dbReference type="eggNOG" id="ENOG502S9IF">
    <property type="taxonomic scope" value="Eukaryota"/>
</dbReference>
<feature type="compositionally biased region" description="Low complexity" evidence="1">
    <location>
        <begin position="141"/>
        <end position="151"/>
    </location>
</feature>
<name>L5L619_PTEAL</name>
<dbReference type="EMBL" id="KB030271">
    <property type="protein sequence ID" value="ELK19077.1"/>
    <property type="molecule type" value="Genomic_DNA"/>
</dbReference>
<feature type="compositionally biased region" description="Polar residues" evidence="1">
    <location>
        <begin position="212"/>
        <end position="225"/>
    </location>
</feature>
<gene>
    <name evidence="2" type="ORF">PAL_GLEAN10003761</name>
</gene>
<organism evidence="2 3">
    <name type="scientific">Pteropus alecto</name>
    <name type="common">Black flying fox</name>
    <dbReference type="NCBI Taxonomy" id="9402"/>
    <lineage>
        <taxon>Eukaryota</taxon>
        <taxon>Metazoa</taxon>
        <taxon>Chordata</taxon>
        <taxon>Craniata</taxon>
        <taxon>Vertebrata</taxon>
        <taxon>Euteleostomi</taxon>
        <taxon>Mammalia</taxon>
        <taxon>Eutheria</taxon>
        <taxon>Laurasiatheria</taxon>
        <taxon>Chiroptera</taxon>
        <taxon>Yinpterochiroptera</taxon>
        <taxon>Pteropodoidea</taxon>
        <taxon>Pteropodidae</taxon>
        <taxon>Pteropodinae</taxon>
        <taxon>Pteropus</taxon>
    </lineage>
</organism>
<keyword evidence="3" id="KW-1185">Reference proteome</keyword>
<dbReference type="AlphaFoldDB" id="L5L619"/>